<evidence type="ECO:0000313" key="5">
    <source>
        <dbReference type="Proteomes" id="UP000291106"/>
    </source>
</evidence>
<gene>
    <name evidence="4" type="ORF">EXU30_01410</name>
</gene>
<evidence type="ECO:0000259" key="3">
    <source>
        <dbReference type="PROSITE" id="PS51468"/>
    </source>
</evidence>
<keyword evidence="5" id="KW-1185">Reference proteome</keyword>
<keyword evidence="1" id="KW-1133">Transmembrane helix</keyword>
<dbReference type="InterPro" id="IPR022440">
    <property type="entry name" value="CHP03788"/>
</dbReference>
<dbReference type="SMART" id="SM00609">
    <property type="entry name" value="VIT"/>
    <property type="match status" value="1"/>
</dbReference>
<feature type="domain" description="VWFA" evidence="2">
    <location>
        <begin position="420"/>
        <end position="609"/>
    </location>
</feature>
<feature type="domain" description="VIT" evidence="3">
    <location>
        <begin position="85"/>
        <end position="213"/>
    </location>
</feature>
<keyword evidence="1" id="KW-0472">Membrane</keyword>
<accession>A0A411PD79</accession>
<dbReference type="RefSeq" id="WP_130597477.1">
    <property type="nucleotide sequence ID" value="NZ_CP036200.1"/>
</dbReference>
<dbReference type="SMART" id="SM00327">
    <property type="entry name" value="VWA"/>
    <property type="match status" value="1"/>
</dbReference>
<dbReference type="EMBL" id="CP036200">
    <property type="protein sequence ID" value="QBF81503.1"/>
    <property type="molecule type" value="Genomic_DNA"/>
</dbReference>
<evidence type="ECO:0000313" key="4">
    <source>
        <dbReference type="EMBL" id="QBF81503.1"/>
    </source>
</evidence>
<dbReference type="PANTHER" id="PTHR45737">
    <property type="entry name" value="VON WILLEBRAND FACTOR A DOMAIN-CONTAINING PROTEIN 5A"/>
    <property type="match status" value="1"/>
</dbReference>
<dbReference type="PROSITE" id="PS50234">
    <property type="entry name" value="VWFA"/>
    <property type="match status" value="1"/>
</dbReference>
<dbReference type="PANTHER" id="PTHR45737:SF6">
    <property type="entry name" value="VON WILLEBRAND FACTOR A DOMAIN-CONTAINING PROTEIN 5A"/>
    <property type="match status" value="1"/>
</dbReference>
<feature type="transmembrane region" description="Helical" evidence="1">
    <location>
        <begin position="20"/>
        <end position="38"/>
    </location>
</feature>
<reference evidence="4 5" key="1">
    <citation type="submission" date="2019-02" db="EMBL/GenBank/DDBJ databases">
        <title>Shewanella sp. D4-2 isolated from Dokdo Island.</title>
        <authorList>
            <person name="Baek K."/>
        </authorList>
    </citation>
    <scope>NUCLEOTIDE SEQUENCE [LARGE SCALE GENOMIC DNA]</scope>
    <source>
        <strain evidence="4 5">D4-2</strain>
    </source>
</reference>
<evidence type="ECO:0000259" key="2">
    <source>
        <dbReference type="PROSITE" id="PS50234"/>
    </source>
</evidence>
<organism evidence="4 5">
    <name type="scientific">Shewanella maritima</name>
    <dbReference type="NCBI Taxonomy" id="2520507"/>
    <lineage>
        <taxon>Bacteria</taxon>
        <taxon>Pseudomonadati</taxon>
        <taxon>Pseudomonadota</taxon>
        <taxon>Gammaproteobacteria</taxon>
        <taxon>Alteromonadales</taxon>
        <taxon>Shewanellaceae</taxon>
        <taxon>Shewanella</taxon>
    </lineage>
</organism>
<keyword evidence="1" id="KW-0812">Transmembrane</keyword>
<evidence type="ECO:0000256" key="1">
    <source>
        <dbReference type="SAM" id="Phobius"/>
    </source>
</evidence>
<dbReference type="AlphaFoldDB" id="A0A411PD79"/>
<dbReference type="InterPro" id="IPR013694">
    <property type="entry name" value="VIT"/>
</dbReference>
<feature type="transmembrane region" description="Helical" evidence="1">
    <location>
        <begin position="783"/>
        <end position="801"/>
    </location>
</feature>
<sequence>MCHGSRFRNEKLKRSCFKRYVYLVISCSLLMLFVSRFASASGHTQGQNEQLTQGLMSYQIATINTSSNTHASNNANSHGSAKDGLVQFGEPHAEQTYYALPLSTSVDINVTGMVSRVKVVQTFKNPTNHWINGEYVFPLPENAAVDSLLMHVGGNTIVGIIETKKQAKRTFEAAKAQGKQASLMQRHRSNIFSTDVANLAPQGEMQIEFYYQESLALRDGEYNLHFPMTITPRYQPKQLSEFDKPLPTMRFSAMYQNLFGQSNTASIEHTADQLSKNQLSEYELAEQRLTQHNYAALNQVINPVEINVKLDTGFELASVSSASHNIKPFQQGDAWSISLTEQATPNKDFLLSWTPMAQANVESYLFSQQGQTHVPASNATPAETKVAGVEPHKVTPTSHYQLLMVMPPQELAQAQQISRELILVIDVSGSMSGDSIRQAKQALNYALAGLTPRDRFNIIAFSDRLTQLAVEPLAVNSRNLGLGQQFVASLDANGGTEMAPALKAALTSSHSNGNVGVNADGEHQTKHQANSHKLKQVLFVTDGAVSNEQQLFHIIDTHLDDARLFTIGIGSAPNRYFMQLAALAGKGSYVYISDGQQVSERMAKLLAKLEHPALTDIKVAYQDGQIPDYWPSVIGDLYLGEPLVLSIKTDAQAQSKPLVVSGNINGQFWQRTLATDEPTQAAGLDLLWANQYVNALELTQNRANRQRVEQQIAAIGLKYHLVTSQTSLVAVDVTPVNPDPTNSVDGFVSNLLPAGFDASKQRANQSAKQHAMRLPQTATDSRLWLLIGFCLMSLGLGHVAWQWQRRKVSRTFGQYAAPVALSAAD</sequence>
<dbReference type="OrthoDB" id="9784383at2"/>
<dbReference type="Gene3D" id="3.40.50.410">
    <property type="entry name" value="von Willebrand factor, type A domain"/>
    <property type="match status" value="1"/>
</dbReference>
<dbReference type="NCBIfam" id="TIGR03788">
    <property type="entry name" value="marine_srt_targ"/>
    <property type="match status" value="1"/>
</dbReference>
<proteinExistence type="predicted"/>
<dbReference type="InterPro" id="IPR036465">
    <property type="entry name" value="vWFA_dom_sf"/>
</dbReference>
<name>A0A411PD79_9GAMM</name>
<dbReference type="Pfam" id="PF13768">
    <property type="entry name" value="VWA_3"/>
    <property type="match status" value="1"/>
</dbReference>
<dbReference type="Proteomes" id="UP000291106">
    <property type="component" value="Chromosome"/>
</dbReference>
<protein>
    <submittedName>
        <fullName evidence="4">Marine proteobacterial sortase target protein</fullName>
    </submittedName>
</protein>
<dbReference type="SUPFAM" id="SSF53300">
    <property type="entry name" value="vWA-like"/>
    <property type="match status" value="1"/>
</dbReference>
<dbReference type="Pfam" id="PF08487">
    <property type="entry name" value="VIT"/>
    <property type="match status" value="1"/>
</dbReference>
<dbReference type="PROSITE" id="PS51468">
    <property type="entry name" value="VIT"/>
    <property type="match status" value="1"/>
</dbReference>
<dbReference type="InterPro" id="IPR002035">
    <property type="entry name" value="VWF_A"/>
</dbReference>
<dbReference type="KEGG" id="smai:EXU30_01410"/>